<reference evidence="10" key="1">
    <citation type="submission" date="2016-10" db="EMBL/GenBank/DDBJ databases">
        <authorList>
            <person name="Varghese N."/>
            <person name="Submissions S."/>
        </authorList>
    </citation>
    <scope>NUCLEOTIDE SEQUENCE [LARGE SCALE GENOMIC DNA]</scope>
    <source>
        <strain evidence="10">CGMCC 4.6825</strain>
    </source>
</reference>
<feature type="transmembrane region" description="Helical" evidence="7">
    <location>
        <begin position="260"/>
        <end position="286"/>
    </location>
</feature>
<feature type="transmembrane region" description="Helical" evidence="7">
    <location>
        <begin position="528"/>
        <end position="548"/>
    </location>
</feature>
<comment type="subcellular location">
    <subcellularLocation>
        <location evidence="1">Cell membrane</location>
        <topology evidence="1">Multi-pass membrane protein</topology>
    </subcellularLocation>
</comment>
<feature type="transmembrane region" description="Helical" evidence="7">
    <location>
        <begin position="129"/>
        <end position="149"/>
    </location>
</feature>
<evidence type="ECO:0000259" key="8">
    <source>
        <dbReference type="Pfam" id="PF02687"/>
    </source>
</evidence>
<evidence type="ECO:0000256" key="3">
    <source>
        <dbReference type="ARBA" id="ARBA00022475"/>
    </source>
</evidence>
<evidence type="ECO:0000256" key="1">
    <source>
        <dbReference type="ARBA" id="ARBA00004651"/>
    </source>
</evidence>
<organism evidence="9 10">
    <name type="scientific">Streptomyces qinglanensis</name>
    <dbReference type="NCBI Taxonomy" id="943816"/>
    <lineage>
        <taxon>Bacteria</taxon>
        <taxon>Bacillati</taxon>
        <taxon>Actinomycetota</taxon>
        <taxon>Actinomycetes</taxon>
        <taxon>Kitasatosporales</taxon>
        <taxon>Streptomycetaceae</taxon>
        <taxon>Streptomyces</taxon>
    </lineage>
</organism>
<evidence type="ECO:0000256" key="4">
    <source>
        <dbReference type="ARBA" id="ARBA00022692"/>
    </source>
</evidence>
<feature type="transmembrane region" description="Helical" evidence="7">
    <location>
        <begin position="619"/>
        <end position="638"/>
    </location>
</feature>
<keyword evidence="10" id="KW-1185">Reference proteome</keyword>
<keyword evidence="6 7" id="KW-0472">Membrane</keyword>
<keyword evidence="3" id="KW-1003">Cell membrane</keyword>
<dbReference type="Proteomes" id="UP000182841">
    <property type="component" value="Unassembled WGS sequence"/>
</dbReference>
<feature type="transmembrane region" description="Helical" evidence="7">
    <location>
        <begin position="175"/>
        <end position="200"/>
    </location>
</feature>
<feature type="domain" description="ABC3 transporter permease C-terminal" evidence="8">
    <location>
        <begin position="81"/>
        <end position="205"/>
    </location>
</feature>
<accession>A0A1H9W6W0</accession>
<dbReference type="Pfam" id="PF02687">
    <property type="entry name" value="FtsX"/>
    <property type="match status" value="1"/>
</dbReference>
<evidence type="ECO:0000256" key="5">
    <source>
        <dbReference type="ARBA" id="ARBA00022989"/>
    </source>
</evidence>
<proteinExistence type="inferred from homology"/>
<feature type="transmembrane region" description="Helical" evidence="7">
    <location>
        <begin position="78"/>
        <end position="102"/>
    </location>
</feature>
<feature type="transmembrane region" description="Helical" evidence="7">
    <location>
        <begin position="225"/>
        <end position="248"/>
    </location>
</feature>
<evidence type="ECO:0000256" key="6">
    <source>
        <dbReference type="ARBA" id="ARBA00023136"/>
    </source>
</evidence>
<dbReference type="PANTHER" id="PTHR30489:SF0">
    <property type="entry name" value="LIPOPROTEIN-RELEASING SYSTEM TRANSMEMBRANE PROTEIN LOLE"/>
    <property type="match status" value="1"/>
</dbReference>
<dbReference type="EMBL" id="FOGO01000015">
    <property type="protein sequence ID" value="SES29213.1"/>
    <property type="molecule type" value="Genomic_DNA"/>
</dbReference>
<keyword evidence="5 7" id="KW-1133">Transmembrane helix</keyword>
<comment type="similarity">
    <text evidence="2">Belongs to the ABC-4 integral membrane protein family. LolC/E subfamily.</text>
</comment>
<feature type="transmembrane region" description="Helical" evidence="7">
    <location>
        <begin position="307"/>
        <end position="331"/>
    </location>
</feature>
<sequence length="650" mass="66329">MSAASRVPSSLAGTTSMRHLFVSEVRAYPGRVAGAALACAITAAAVGACALLFIGAGLPDFPENSAAADAAQDARNLLSLLLSMLLMCAVVVIGSTVSLWTGQRLAQFAVLRALGVTAGGLRRMVAVDVASLAFLAAAAGAAVGMVPLAHLGKDLLVERGLFPEAAPLPSGGQTWWTAVAVCLTTAAVALLAAMAAVLAAGRVSPGALLKDAELSGASSRSRIRLITGVAMALALCVPLLFAMAFLDIPATVRGAMAPGLALVVIPTLAVLPPWIVPVLVVPACWAMRGLDRRVGRIAAAGLRADPARTTAMAVPVLLAVGVAVSLLGAGATIGRAVERQTGEGLRADGVVTAEPGGRLPVTSRTFPGGTATPLVASEVTAPPTSFDDEPAATSAWGVDGPALADVVDLDVREGRLADLRDGAFAAGAMQADGHHWSVGQKVRLTMADGSRRTLTLVAVFERDLAFPEFVIPRSTALDRTPSPYADRILLTGQIRSWPKEPGQKVDSRAGYLADLAPRNPADDLASRLIVAVVAGYALLAAANTCSLAQRDRRAQRSSLRAMGLGRFQLLRCVLYEAAGATAVGVALAAVTAVTCLVPLSVVLKAGPVPGFDGPWSVGVLVAAALAVAVPSAVTAHPLSGVRKQFARRPA</sequence>
<dbReference type="GO" id="GO:0098797">
    <property type="term" value="C:plasma membrane protein complex"/>
    <property type="evidence" value="ECO:0007669"/>
    <property type="project" value="TreeGrafter"/>
</dbReference>
<evidence type="ECO:0000256" key="7">
    <source>
        <dbReference type="SAM" id="Phobius"/>
    </source>
</evidence>
<dbReference type="PANTHER" id="PTHR30489">
    <property type="entry name" value="LIPOPROTEIN-RELEASING SYSTEM TRANSMEMBRANE PROTEIN LOLE"/>
    <property type="match status" value="1"/>
</dbReference>
<dbReference type="AlphaFoldDB" id="A0A1H9W6W0"/>
<dbReference type="InterPro" id="IPR051447">
    <property type="entry name" value="Lipoprotein-release_system"/>
</dbReference>
<feature type="transmembrane region" description="Helical" evidence="7">
    <location>
        <begin position="35"/>
        <end position="58"/>
    </location>
</feature>
<feature type="transmembrane region" description="Helical" evidence="7">
    <location>
        <begin position="569"/>
        <end position="599"/>
    </location>
</feature>
<keyword evidence="4 7" id="KW-0812">Transmembrane</keyword>
<gene>
    <name evidence="9" type="ORF">SAMN05421870_11567</name>
</gene>
<evidence type="ECO:0000313" key="9">
    <source>
        <dbReference type="EMBL" id="SES29213.1"/>
    </source>
</evidence>
<dbReference type="InterPro" id="IPR003838">
    <property type="entry name" value="ABC3_permease_C"/>
</dbReference>
<name>A0A1H9W6W0_9ACTN</name>
<evidence type="ECO:0000256" key="2">
    <source>
        <dbReference type="ARBA" id="ARBA00005236"/>
    </source>
</evidence>
<protein>
    <submittedName>
        <fullName evidence="9">Putative ABC transport system permease protein</fullName>
    </submittedName>
</protein>
<dbReference type="GO" id="GO:0044874">
    <property type="term" value="P:lipoprotein localization to outer membrane"/>
    <property type="evidence" value="ECO:0007669"/>
    <property type="project" value="TreeGrafter"/>
</dbReference>
<evidence type="ECO:0000313" key="10">
    <source>
        <dbReference type="Proteomes" id="UP000182841"/>
    </source>
</evidence>